<evidence type="ECO:0000313" key="3">
    <source>
        <dbReference type="Proteomes" id="UP000585474"/>
    </source>
</evidence>
<organism evidence="2 3">
    <name type="scientific">Actinidia rufa</name>
    <dbReference type="NCBI Taxonomy" id="165716"/>
    <lineage>
        <taxon>Eukaryota</taxon>
        <taxon>Viridiplantae</taxon>
        <taxon>Streptophyta</taxon>
        <taxon>Embryophyta</taxon>
        <taxon>Tracheophyta</taxon>
        <taxon>Spermatophyta</taxon>
        <taxon>Magnoliopsida</taxon>
        <taxon>eudicotyledons</taxon>
        <taxon>Gunneridae</taxon>
        <taxon>Pentapetalae</taxon>
        <taxon>asterids</taxon>
        <taxon>Ericales</taxon>
        <taxon>Actinidiaceae</taxon>
        <taxon>Actinidia</taxon>
    </lineage>
</organism>
<evidence type="ECO:0000256" key="1">
    <source>
        <dbReference type="SAM" id="Coils"/>
    </source>
</evidence>
<reference evidence="3" key="1">
    <citation type="submission" date="2019-07" db="EMBL/GenBank/DDBJ databases">
        <title>De Novo Assembly of kiwifruit Actinidia rufa.</title>
        <authorList>
            <person name="Sugita-Konishi S."/>
            <person name="Sato K."/>
            <person name="Mori E."/>
            <person name="Abe Y."/>
            <person name="Kisaki G."/>
            <person name="Hamano K."/>
            <person name="Suezawa K."/>
            <person name="Otani M."/>
            <person name="Fukuda T."/>
            <person name="Manabe T."/>
            <person name="Gomi K."/>
            <person name="Tabuchi M."/>
            <person name="Akimitsu K."/>
            <person name="Kataoka I."/>
        </authorList>
    </citation>
    <scope>NUCLEOTIDE SEQUENCE [LARGE SCALE GENOMIC DNA]</scope>
    <source>
        <strain evidence="3">cv. Fuchu</strain>
    </source>
</reference>
<name>A0A7J0DNR3_9ERIC</name>
<proteinExistence type="predicted"/>
<keyword evidence="3" id="KW-1185">Reference proteome</keyword>
<sequence length="89" mass="10301">MVRAQNRTIELEKLLAKFGEWEQEATEELKEKIEAVAWLETEVAELKKNKALAKKKAVEEYKSLDDFRRLWSSWLPNTSMRASTSAKGS</sequence>
<evidence type="ECO:0000313" key="2">
    <source>
        <dbReference type="EMBL" id="GFS39216.1"/>
    </source>
</evidence>
<dbReference type="Proteomes" id="UP000585474">
    <property type="component" value="Unassembled WGS sequence"/>
</dbReference>
<dbReference type="Gene3D" id="1.20.5.490">
    <property type="entry name" value="Single helix bin"/>
    <property type="match status" value="1"/>
</dbReference>
<keyword evidence="1" id="KW-0175">Coiled coil</keyword>
<comment type="caution">
    <text evidence="2">The sequence shown here is derived from an EMBL/GenBank/DDBJ whole genome shotgun (WGS) entry which is preliminary data.</text>
</comment>
<dbReference type="EMBL" id="BJWL01000324">
    <property type="protein sequence ID" value="GFS39216.1"/>
    <property type="molecule type" value="Genomic_DNA"/>
</dbReference>
<protein>
    <submittedName>
        <fullName evidence="2">Uncharacterized protein</fullName>
    </submittedName>
</protein>
<dbReference type="AlphaFoldDB" id="A0A7J0DNR3"/>
<accession>A0A7J0DNR3</accession>
<gene>
    <name evidence="2" type="ORF">Acr_00g0061690</name>
</gene>
<feature type="coiled-coil region" evidence="1">
    <location>
        <begin position="11"/>
        <end position="56"/>
    </location>
</feature>